<keyword evidence="2" id="KW-1185">Reference proteome</keyword>
<proteinExistence type="predicted"/>
<dbReference type="EMBL" id="BRYB01002202">
    <property type="protein sequence ID" value="GMI41144.1"/>
    <property type="molecule type" value="Genomic_DNA"/>
</dbReference>
<gene>
    <name evidence="1" type="ORF">TeGR_g7686</name>
</gene>
<feature type="non-terminal residue" evidence="1">
    <location>
        <position position="1"/>
    </location>
</feature>
<dbReference type="Gene3D" id="6.10.140.2220">
    <property type="match status" value="1"/>
</dbReference>
<protein>
    <recommendedName>
        <fullName evidence="3">SET domain-containing protein</fullName>
    </recommendedName>
</protein>
<dbReference type="InterPro" id="IPR046341">
    <property type="entry name" value="SET_dom_sf"/>
</dbReference>
<organism evidence="1 2">
    <name type="scientific">Tetraparma gracilis</name>
    <dbReference type="NCBI Taxonomy" id="2962635"/>
    <lineage>
        <taxon>Eukaryota</taxon>
        <taxon>Sar</taxon>
        <taxon>Stramenopiles</taxon>
        <taxon>Ochrophyta</taxon>
        <taxon>Bolidophyceae</taxon>
        <taxon>Parmales</taxon>
        <taxon>Triparmaceae</taxon>
        <taxon>Tetraparma</taxon>
    </lineage>
</organism>
<dbReference type="Gene3D" id="1.25.40.10">
    <property type="entry name" value="Tetratricopeptide repeat domain"/>
    <property type="match status" value="1"/>
</dbReference>
<dbReference type="Gene3D" id="1.10.220.160">
    <property type="match status" value="1"/>
</dbReference>
<comment type="caution">
    <text evidence="1">The sequence shown here is derived from an EMBL/GenBank/DDBJ whole genome shotgun (WGS) entry which is preliminary data.</text>
</comment>
<sequence length="433" mass="47595">GRFAVAKSRLPPGTTVLLEAPLVNPVLNASHYGSRCRLCFGPVPLSPLGVSAAVEPHCSERCARLDPDYEHDRRGAAAIHPHEPTPTVLLGCRLLRLLAGAPDLPAAKAQAERFVANLEHFSREETEAFEAMAAMVGRFSQLSAATPDERDIAAKLGKDWLVALVARLSQNGFTVADSECQPLGMGLYEAGSAVNHSCCPTVVSSFKLEQGGPPKLKMRTCRDVREGGELSNAYIDVGMPVAARRRELKESYCFECECEACRDFEKDVWVEGRRCAEDGCKGCVGWKDGKRACVACGREGREGQEGEGEGGDELSVNTVGGMEERRLEEVWRSSYKLSHARLCSGNELVMRYIDQQRFGDAAKVLKGTMEAMDFCLFENSPVVGVGLFKLVKLLEYEEVELELAGRLRARAADVLRICYGEDDPLYKEVIERW</sequence>
<evidence type="ECO:0000313" key="1">
    <source>
        <dbReference type="EMBL" id="GMI41144.1"/>
    </source>
</evidence>
<evidence type="ECO:0000313" key="2">
    <source>
        <dbReference type="Proteomes" id="UP001165060"/>
    </source>
</evidence>
<dbReference type="PANTHER" id="PTHR12197:SF251">
    <property type="entry name" value="EG:BACR7C10.4 PROTEIN"/>
    <property type="match status" value="1"/>
</dbReference>
<dbReference type="InterPro" id="IPR050869">
    <property type="entry name" value="H3K4_H4K5_MeTrfase"/>
</dbReference>
<name>A0ABQ6N6L1_9STRA</name>
<reference evidence="1 2" key="1">
    <citation type="journal article" date="2023" name="Commun. Biol.">
        <title>Genome analysis of Parmales, the sister group of diatoms, reveals the evolutionary specialization of diatoms from phago-mixotrophs to photoautotrophs.</title>
        <authorList>
            <person name="Ban H."/>
            <person name="Sato S."/>
            <person name="Yoshikawa S."/>
            <person name="Yamada K."/>
            <person name="Nakamura Y."/>
            <person name="Ichinomiya M."/>
            <person name="Sato N."/>
            <person name="Blanc-Mathieu R."/>
            <person name="Endo H."/>
            <person name="Kuwata A."/>
            <person name="Ogata H."/>
        </authorList>
    </citation>
    <scope>NUCLEOTIDE SEQUENCE [LARGE SCALE GENOMIC DNA]</scope>
</reference>
<dbReference type="Proteomes" id="UP001165060">
    <property type="component" value="Unassembled WGS sequence"/>
</dbReference>
<dbReference type="PANTHER" id="PTHR12197">
    <property type="entry name" value="HISTONE-LYSINE N-METHYLTRANSFERASE SMYD"/>
    <property type="match status" value="1"/>
</dbReference>
<evidence type="ECO:0008006" key="3">
    <source>
        <dbReference type="Google" id="ProtNLM"/>
    </source>
</evidence>
<dbReference type="SUPFAM" id="SSF82199">
    <property type="entry name" value="SET domain"/>
    <property type="match status" value="1"/>
</dbReference>
<dbReference type="Gene3D" id="2.170.270.10">
    <property type="entry name" value="SET domain"/>
    <property type="match status" value="1"/>
</dbReference>
<accession>A0ABQ6N6L1</accession>
<dbReference type="InterPro" id="IPR011990">
    <property type="entry name" value="TPR-like_helical_dom_sf"/>
</dbReference>